<feature type="compositionally biased region" description="Low complexity" evidence="1">
    <location>
        <begin position="22"/>
        <end position="31"/>
    </location>
</feature>
<feature type="compositionally biased region" description="Basic and acidic residues" evidence="1">
    <location>
        <begin position="8"/>
        <end position="21"/>
    </location>
</feature>
<dbReference type="SUPFAM" id="SSF110997">
    <property type="entry name" value="Sporulation related repeat"/>
    <property type="match status" value="1"/>
</dbReference>
<feature type="compositionally biased region" description="Low complexity" evidence="1">
    <location>
        <begin position="162"/>
        <end position="188"/>
    </location>
</feature>
<keyword evidence="2" id="KW-1133">Transmembrane helix</keyword>
<evidence type="ECO:0000256" key="1">
    <source>
        <dbReference type="SAM" id="MobiDB-lite"/>
    </source>
</evidence>
<feature type="domain" description="SPOR" evidence="3">
    <location>
        <begin position="276"/>
        <end position="360"/>
    </location>
</feature>
<organism evidence="4 5">
    <name type="scientific">Pelagibius litoralis</name>
    <dbReference type="NCBI Taxonomy" id="374515"/>
    <lineage>
        <taxon>Bacteria</taxon>
        <taxon>Pseudomonadati</taxon>
        <taxon>Pseudomonadota</taxon>
        <taxon>Alphaproteobacteria</taxon>
        <taxon>Rhodospirillales</taxon>
        <taxon>Rhodovibrionaceae</taxon>
        <taxon>Pelagibius</taxon>
    </lineage>
</organism>
<dbReference type="PROSITE" id="PS51724">
    <property type="entry name" value="SPOR"/>
    <property type="match status" value="1"/>
</dbReference>
<dbReference type="InterPro" id="IPR007730">
    <property type="entry name" value="SPOR-like_dom"/>
</dbReference>
<dbReference type="AlphaFoldDB" id="A0A967EX38"/>
<keyword evidence="5" id="KW-1185">Reference proteome</keyword>
<dbReference type="RefSeq" id="WP_167221193.1">
    <property type="nucleotide sequence ID" value="NZ_JAAQPH010000002.1"/>
</dbReference>
<sequence>MAVNAGRDGVDRDPPGSDRSADSPAAAGAPAFSDEGMRRIIYAQDRDRSGAAFGEDTAELESDLEGRRRLVPAVIAVAALVCFGAIVWYAYSWGTGQMAGDQLPLVQADAGPEKSRPEQSGGLDVPHQDKSFLNDGQPASDGPRVESLLPPPETPQPPEPLPEASAPEMAAEQPGSAIPPATAPQTATNQDGETGVAAALPEIPQIPELPVAGDPAASADQAEPAQAETETGIALPQLKPRDRPVQAPPAEDAIAKLLSEEPLETANGNPTAPAGAAKAGDIVLQLSSVKSEAAASKEWARLQADHPGLLGNLALSLDTAEVQGSTFYRVQTGPFASRDAAAKVCGQLKSRNQDCLVKQR</sequence>
<keyword evidence="2" id="KW-0472">Membrane</keyword>
<dbReference type="Proteomes" id="UP000761264">
    <property type="component" value="Unassembled WGS sequence"/>
</dbReference>
<gene>
    <name evidence="4" type="ORF">HBA54_02925</name>
</gene>
<feature type="region of interest" description="Disordered" evidence="1">
    <location>
        <begin position="109"/>
        <end position="276"/>
    </location>
</feature>
<comment type="caution">
    <text evidence="4">The sequence shown here is derived from an EMBL/GenBank/DDBJ whole genome shotgun (WGS) entry which is preliminary data.</text>
</comment>
<evidence type="ECO:0000259" key="3">
    <source>
        <dbReference type="PROSITE" id="PS51724"/>
    </source>
</evidence>
<feature type="compositionally biased region" description="Low complexity" evidence="1">
    <location>
        <begin position="214"/>
        <end position="228"/>
    </location>
</feature>
<evidence type="ECO:0000313" key="5">
    <source>
        <dbReference type="Proteomes" id="UP000761264"/>
    </source>
</evidence>
<name>A0A967EX38_9PROT</name>
<feature type="compositionally biased region" description="Low complexity" evidence="1">
    <location>
        <begin position="265"/>
        <end position="276"/>
    </location>
</feature>
<protein>
    <recommendedName>
        <fullName evidence="3">SPOR domain-containing protein</fullName>
    </recommendedName>
</protein>
<evidence type="ECO:0000313" key="4">
    <source>
        <dbReference type="EMBL" id="NIA67535.1"/>
    </source>
</evidence>
<dbReference type="Gene3D" id="3.30.70.1070">
    <property type="entry name" value="Sporulation related repeat"/>
    <property type="match status" value="1"/>
</dbReference>
<feature type="region of interest" description="Disordered" evidence="1">
    <location>
        <begin position="1"/>
        <end position="32"/>
    </location>
</feature>
<evidence type="ECO:0000256" key="2">
    <source>
        <dbReference type="SAM" id="Phobius"/>
    </source>
</evidence>
<reference evidence="4" key="1">
    <citation type="submission" date="2020-03" db="EMBL/GenBank/DDBJ databases">
        <title>Genome of Pelagibius litoralis DSM 21314T.</title>
        <authorList>
            <person name="Wang G."/>
        </authorList>
    </citation>
    <scope>NUCLEOTIDE SEQUENCE</scope>
    <source>
        <strain evidence="4">DSM 21314</strain>
    </source>
</reference>
<dbReference type="EMBL" id="JAAQPH010000002">
    <property type="protein sequence ID" value="NIA67535.1"/>
    <property type="molecule type" value="Genomic_DNA"/>
</dbReference>
<dbReference type="Pfam" id="PF05036">
    <property type="entry name" value="SPOR"/>
    <property type="match status" value="1"/>
</dbReference>
<dbReference type="GO" id="GO:0042834">
    <property type="term" value="F:peptidoglycan binding"/>
    <property type="evidence" value="ECO:0007669"/>
    <property type="project" value="InterPro"/>
</dbReference>
<feature type="transmembrane region" description="Helical" evidence="2">
    <location>
        <begin position="70"/>
        <end position="91"/>
    </location>
</feature>
<dbReference type="InterPro" id="IPR036680">
    <property type="entry name" value="SPOR-like_sf"/>
</dbReference>
<feature type="compositionally biased region" description="Pro residues" evidence="1">
    <location>
        <begin position="149"/>
        <end position="161"/>
    </location>
</feature>
<proteinExistence type="predicted"/>
<accession>A0A967EX38</accession>
<keyword evidence="2" id="KW-0812">Transmembrane</keyword>